<dbReference type="OrthoDB" id="2642524at2759"/>
<keyword evidence="4" id="KW-1185">Reference proteome</keyword>
<feature type="transmembrane region" description="Helical" evidence="2">
    <location>
        <begin position="321"/>
        <end position="341"/>
    </location>
</feature>
<evidence type="ECO:0000313" key="3">
    <source>
        <dbReference type="EMBL" id="THH10528.1"/>
    </source>
</evidence>
<keyword evidence="2" id="KW-1133">Transmembrane helix</keyword>
<dbReference type="Proteomes" id="UP000310158">
    <property type="component" value="Unassembled WGS sequence"/>
</dbReference>
<comment type="caution">
    <text evidence="3">The sequence shown here is derived from an EMBL/GenBank/DDBJ whole genome shotgun (WGS) entry which is preliminary data.</text>
</comment>
<sequence>MHNVRYLGPGKSWRPIITLEIDEHPSHEVVLGTDGQNPNLKQPVLLDGAYHGSQLGIKVWHKSQSKSKRKRRHLVASTGMVLGEVVKKQGDDSHVEIQLSCASFQGRKSAAHKQQHFASLIVRVRQPPPPPSSSSSTALASEVEDGIDGDRDDDDACSGTSSQKSLGSTLITSVAEGKNPLPWEDKEPPTKLRRRRVRPRPYCLDSDAQPESDYTSEDESIDLTPEIEDPWPAEIIEEKGFDDGDVECIRICSGSPEPLLFFAPSLLPLRNYADNVSVASSVSLATSIFDTFSYYRELREARVDSEYEAILNKLMLEWRNIGGLLLAVAALDTAVFGFSPGTLFGVDTFAKRAVTISSIASGIGLATDAWFIFAYSGADVRKFQTLAVDLYSSFFFFSLTSRMPLLAFLLSVISLVLFLFAIAWVAWPTAVIVTSFLSGLLLSLQFIIYGFHKGALALIWAVKYAWRGIKWGWRKVIDRGGGATAEQPPIPLEEKVPVPC</sequence>
<evidence type="ECO:0000256" key="2">
    <source>
        <dbReference type="SAM" id="Phobius"/>
    </source>
</evidence>
<keyword evidence="2" id="KW-0812">Transmembrane</keyword>
<reference evidence="3 4" key="1">
    <citation type="submission" date="2019-02" db="EMBL/GenBank/DDBJ databases">
        <title>Genome sequencing of the rare red list fungi Bondarzewia mesenterica.</title>
        <authorList>
            <person name="Buettner E."/>
            <person name="Kellner H."/>
        </authorList>
    </citation>
    <scope>NUCLEOTIDE SEQUENCE [LARGE SCALE GENOMIC DNA]</scope>
    <source>
        <strain evidence="3 4">DSM 108281</strain>
    </source>
</reference>
<evidence type="ECO:0000313" key="4">
    <source>
        <dbReference type="Proteomes" id="UP000310158"/>
    </source>
</evidence>
<feature type="transmembrane region" description="Helical" evidence="2">
    <location>
        <begin position="353"/>
        <end position="375"/>
    </location>
</feature>
<protein>
    <submittedName>
        <fullName evidence="3">Uncharacterized protein</fullName>
    </submittedName>
</protein>
<evidence type="ECO:0000256" key="1">
    <source>
        <dbReference type="SAM" id="MobiDB-lite"/>
    </source>
</evidence>
<feature type="region of interest" description="Disordered" evidence="1">
    <location>
        <begin position="124"/>
        <end position="220"/>
    </location>
</feature>
<gene>
    <name evidence="3" type="ORF">EW146_g8347</name>
</gene>
<feature type="transmembrane region" description="Helical" evidence="2">
    <location>
        <begin position="446"/>
        <end position="466"/>
    </location>
</feature>
<accession>A0A4S4LGY7</accession>
<dbReference type="AlphaFoldDB" id="A0A4S4LGY7"/>
<proteinExistence type="predicted"/>
<keyword evidence="2" id="KW-0472">Membrane</keyword>
<organism evidence="3 4">
    <name type="scientific">Bondarzewia mesenterica</name>
    <dbReference type="NCBI Taxonomy" id="1095465"/>
    <lineage>
        <taxon>Eukaryota</taxon>
        <taxon>Fungi</taxon>
        <taxon>Dikarya</taxon>
        <taxon>Basidiomycota</taxon>
        <taxon>Agaricomycotina</taxon>
        <taxon>Agaricomycetes</taxon>
        <taxon>Russulales</taxon>
        <taxon>Bondarzewiaceae</taxon>
        <taxon>Bondarzewia</taxon>
    </lineage>
</organism>
<dbReference type="EMBL" id="SGPL01000566">
    <property type="protein sequence ID" value="THH10528.1"/>
    <property type="molecule type" value="Genomic_DNA"/>
</dbReference>
<feature type="transmembrane region" description="Helical" evidence="2">
    <location>
        <begin position="405"/>
        <end position="426"/>
    </location>
</feature>
<feature type="compositionally biased region" description="Polar residues" evidence="1">
    <location>
        <begin position="158"/>
        <end position="172"/>
    </location>
</feature>
<feature type="compositionally biased region" description="Acidic residues" evidence="1">
    <location>
        <begin position="208"/>
        <end position="220"/>
    </location>
</feature>
<feature type="compositionally biased region" description="Acidic residues" evidence="1">
    <location>
        <begin position="142"/>
        <end position="156"/>
    </location>
</feature>
<name>A0A4S4LGY7_9AGAM</name>